<feature type="compositionally biased region" description="Polar residues" evidence="1">
    <location>
        <begin position="10"/>
        <end position="20"/>
    </location>
</feature>
<reference evidence="2" key="1">
    <citation type="submission" date="2022-01" db="EMBL/GenBank/DDBJ databases">
        <title>PSI-footprinting approach for the identification of protein synthesis inhibitor producers.</title>
        <authorList>
            <person name="Handel F."/>
            <person name="Kulik A."/>
            <person name="Wex K.W."/>
            <person name="Berscheid A."/>
            <person name="Saur J.S."/>
            <person name="Winkler A."/>
            <person name="Wibberg D."/>
            <person name="Kalinowski J."/>
            <person name="Broetz-Oesterhelt H."/>
            <person name="Mast Y."/>
        </authorList>
    </citation>
    <scope>NUCLEOTIDE SEQUENCE</scope>
    <source>
        <strain evidence="2">KNN 49.3e</strain>
    </source>
</reference>
<dbReference type="EMBL" id="CP091196">
    <property type="protein sequence ID" value="UQS25315.1"/>
    <property type="molecule type" value="Genomic_DNA"/>
</dbReference>
<proteinExistence type="predicted"/>
<dbReference type="RefSeq" id="WP_094002596.1">
    <property type="nucleotide sequence ID" value="NZ_CP091196.1"/>
</dbReference>
<evidence type="ECO:0000256" key="1">
    <source>
        <dbReference type="SAM" id="MobiDB-lite"/>
    </source>
</evidence>
<name>A0ABY4NYZ4_9PSEU</name>
<evidence type="ECO:0000313" key="3">
    <source>
        <dbReference type="Proteomes" id="UP000830158"/>
    </source>
</evidence>
<feature type="region of interest" description="Disordered" evidence="1">
    <location>
        <begin position="1"/>
        <end position="20"/>
    </location>
</feature>
<sequence>MSQVLAAPQEQDTTMDVSTMRQPAVWLAGRCPTAPSRATTVRDDQGRRWHLGGDQCWHTDDDRHHTTWRDLSGRTDLVEVPITPAP</sequence>
<protein>
    <submittedName>
        <fullName evidence="2">Uncharacterized protein</fullName>
    </submittedName>
</protein>
<evidence type="ECO:0000313" key="2">
    <source>
        <dbReference type="EMBL" id="UQS25315.1"/>
    </source>
</evidence>
<keyword evidence="3" id="KW-1185">Reference proteome</keyword>
<accession>A0ABY4NYZ4</accession>
<dbReference type="Proteomes" id="UP000830158">
    <property type="component" value="Chromosome"/>
</dbReference>
<gene>
    <name evidence="2" type="ORF">L1857_22150</name>
</gene>
<organism evidence="2 3">
    <name type="scientific">Amycolatopsis thermalba</name>
    <dbReference type="NCBI Taxonomy" id="944492"/>
    <lineage>
        <taxon>Bacteria</taxon>
        <taxon>Bacillati</taxon>
        <taxon>Actinomycetota</taxon>
        <taxon>Actinomycetes</taxon>
        <taxon>Pseudonocardiales</taxon>
        <taxon>Pseudonocardiaceae</taxon>
        <taxon>Amycolatopsis</taxon>
    </lineage>
</organism>